<organism evidence="13 14">
    <name type="scientific">Halorhodospira halophila (strain DSM 244 / SL1)</name>
    <name type="common">Ectothiorhodospira halophila (strain DSM 244 / SL1)</name>
    <dbReference type="NCBI Taxonomy" id="349124"/>
    <lineage>
        <taxon>Bacteria</taxon>
        <taxon>Pseudomonadati</taxon>
        <taxon>Pseudomonadota</taxon>
        <taxon>Gammaproteobacteria</taxon>
        <taxon>Chromatiales</taxon>
        <taxon>Ectothiorhodospiraceae</taxon>
        <taxon>Halorhodospira</taxon>
    </lineage>
</organism>
<evidence type="ECO:0000313" key="13">
    <source>
        <dbReference type="EMBL" id="ABM62678.1"/>
    </source>
</evidence>
<evidence type="ECO:0000256" key="9">
    <source>
        <dbReference type="ARBA" id="ARBA00023303"/>
    </source>
</evidence>
<keyword evidence="4 12" id="KW-0812">Transmembrane</keyword>
<evidence type="ECO:0000256" key="7">
    <source>
        <dbReference type="ARBA" id="ARBA00023065"/>
    </source>
</evidence>
<comment type="function">
    <text evidence="12">Fluoride-specific ion channel. Important for reducing fluoride concentration in the cell, thus reducing its toxicity.</text>
</comment>
<keyword evidence="5 12" id="KW-1133">Transmembrane helix</keyword>
<gene>
    <name evidence="12" type="primary">fluC</name>
    <name evidence="12" type="synonym">crcB</name>
    <name evidence="13" type="ordered locus">Hhal_1914</name>
</gene>
<dbReference type="HOGENOM" id="CLU_114342_3_0_6"/>
<accession>A1WYB6</accession>
<evidence type="ECO:0000256" key="8">
    <source>
        <dbReference type="ARBA" id="ARBA00023136"/>
    </source>
</evidence>
<dbReference type="GO" id="GO:0046872">
    <property type="term" value="F:metal ion binding"/>
    <property type="evidence" value="ECO:0007669"/>
    <property type="project" value="UniProtKB-KW"/>
</dbReference>
<keyword evidence="6 12" id="KW-0915">Sodium</keyword>
<reference evidence="14" key="1">
    <citation type="submission" date="2006-12" db="EMBL/GenBank/DDBJ databases">
        <title>Complete sequence of Halorhodospira halophila SL1.</title>
        <authorList>
            <consortium name="US DOE Joint Genome Institute"/>
            <person name="Copeland A."/>
            <person name="Lucas S."/>
            <person name="Lapidus A."/>
            <person name="Barry K."/>
            <person name="Detter J.C."/>
            <person name="Glavina del Rio T."/>
            <person name="Hammon N."/>
            <person name="Israni S."/>
            <person name="Dalin E."/>
            <person name="Tice H."/>
            <person name="Pitluck S."/>
            <person name="Saunders E."/>
            <person name="Brettin T."/>
            <person name="Bruce D."/>
            <person name="Han C."/>
            <person name="Tapia R."/>
            <person name="Schmutz J."/>
            <person name="Larimer F."/>
            <person name="Land M."/>
            <person name="Hauser L."/>
            <person name="Kyrpides N."/>
            <person name="Mikhailova N."/>
            <person name="Hoff W."/>
            <person name="Richardson P."/>
        </authorList>
    </citation>
    <scope>NUCLEOTIDE SEQUENCE [LARGE SCALE GENOMIC DNA]</scope>
    <source>
        <strain evidence="14">DSM 244 / SL1</strain>
    </source>
</reference>
<dbReference type="OrthoDB" id="9806299at2"/>
<protein>
    <recommendedName>
        <fullName evidence="12">Fluoride-specific ion channel FluC</fullName>
    </recommendedName>
</protein>
<keyword evidence="8 12" id="KW-0472">Membrane</keyword>
<keyword evidence="7 12" id="KW-0406">Ion transport</keyword>
<feature type="binding site" evidence="12">
    <location>
        <position position="78"/>
    </location>
    <ligand>
        <name>Na(+)</name>
        <dbReference type="ChEBI" id="CHEBI:29101"/>
        <note>structural</note>
    </ligand>
</feature>
<keyword evidence="3 12" id="KW-0997">Cell inner membrane</keyword>
<comment type="activity regulation">
    <text evidence="12">Na(+) is not transported, but it plays an essential structural role and its presence is essential for fluoride channel function.</text>
</comment>
<name>A1WYB6_HALHL</name>
<reference evidence="13 14" key="2">
    <citation type="journal article" date="2013" name="Stand. Genomic Sci.">
        <title>Complete genome sequence of Halorhodospira halophila SL1.</title>
        <authorList>
            <person name="Challacombe J.F."/>
            <person name="Majid S."/>
            <person name="Deole R."/>
            <person name="Brettin T.S."/>
            <person name="Bruce D."/>
            <person name="Delano S.F."/>
            <person name="Detter J.C."/>
            <person name="Gleasner C.D."/>
            <person name="Han C.S."/>
            <person name="Misra M."/>
            <person name="Reitenga K.G."/>
            <person name="Mikhailova N."/>
            <person name="Woyke T."/>
            <person name="Pitluck S."/>
            <person name="Nolan M."/>
            <person name="Land M.L."/>
            <person name="Saunders E."/>
            <person name="Tapia R."/>
            <person name="Lapidus A."/>
            <person name="Ivanova N."/>
            <person name="Hoff W.D."/>
        </authorList>
    </citation>
    <scope>NUCLEOTIDE SEQUENCE [LARGE SCALE GENOMIC DNA]</scope>
    <source>
        <strain evidence="14">DSM 244 / SL1</strain>
    </source>
</reference>
<dbReference type="AlphaFoldDB" id="A1WYB6"/>
<dbReference type="PANTHER" id="PTHR28259">
    <property type="entry name" value="FLUORIDE EXPORT PROTEIN 1-RELATED"/>
    <property type="match status" value="1"/>
</dbReference>
<keyword evidence="9 12" id="KW-0407">Ion channel</keyword>
<keyword evidence="2 12" id="KW-1003">Cell membrane</keyword>
<evidence type="ECO:0000256" key="12">
    <source>
        <dbReference type="HAMAP-Rule" id="MF_00454"/>
    </source>
</evidence>
<dbReference type="InterPro" id="IPR003691">
    <property type="entry name" value="FluC"/>
</dbReference>
<dbReference type="PANTHER" id="PTHR28259:SF1">
    <property type="entry name" value="FLUORIDE EXPORT PROTEIN 1-RELATED"/>
    <property type="match status" value="1"/>
</dbReference>
<comment type="subcellular location">
    <subcellularLocation>
        <location evidence="12">Cell inner membrane</location>
        <topology evidence="12">Multi-pass membrane protein</topology>
    </subcellularLocation>
    <subcellularLocation>
        <location evidence="1">Cell membrane</location>
        <topology evidence="1">Multi-pass membrane protein</topology>
    </subcellularLocation>
</comment>
<feature type="transmembrane region" description="Helical" evidence="12">
    <location>
        <begin position="100"/>
        <end position="122"/>
    </location>
</feature>
<comment type="catalytic activity">
    <reaction evidence="11">
        <text>fluoride(in) = fluoride(out)</text>
        <dbReference type="Rhea" id="RHEA:76159"/>
        <dbReference type="ChEBI" id="CHEBI:17051"/>
    </reaction>
    <physiologicalReaction direction="left-to-right" evidence="11">
        <dbReference type="Rhea" id="RHEA:76160"/>
    </physiologicalReaction>
</comment>
<proteinExistence type="inferred from homology"/>
<dbReference type="KEGG" id="hha:Hhal_1914"/>
<dbReference type="STRING" id="349124.Hhal_1914"/>
<evidence type="ECO:0000256" key="4">
    <source>
        <dbReference type="ARBA" id="ARBA00022692"/>
    </source>
</evidence>
<evidence type="ECO:0000256" key="6">
    <source>
        <dbReference type="ARBA" id="ARBA00023053"/>
    </source>
</evidence>
<dbReference type="RefSeq" id="WP_011814700.1">
    <property type="nucleotide sequence ID" value="NC_008789.1"/>
</dbReference>
<evidence type="ECO:0000256" key="11">
    <source>
        <dbReference type="ARBA" id="ARBA00035585"/>
    </source>
</evidence>
<comment type="similarity">
    <text evidence="10 12">Belongs to the fluoride channel Fluc/FEX (TC 1.A.43) family.</text>
</comment>
<dbReference type="Proteomes" id="UP000000647">
    <property type="component" value="Chromosome"/>
</dbReference>
<keyword evidence="12" id="KW-0479">Metal-binding</keyword>
<dbReference type="eggNOG" id="COG0239">
    <property type="taxonomic scope" value="Bacteria"/>
</dbReference>
<feature type="transmembrane region" description="Helical" evidence="12">
    <location>
        <begin position="68"/>
        <end position="88"/>
    </location>
</feature>
<feature type="transmembrane region" description="Helical" evidence="12">
    <location>
        <begin position="34"/>
        <end position="56"/>
    </location>
</feature>
<evidence type="ECO:0000256" key="10">
    <source>
        <dbReference type="ARBA" id="ARBA00035120"/>
    </source>
</evidence>
<evidence type="ECO:0000256" key="5">
    <source>
        <dbReference type="ARBA" id="ARBA00022989"/>
    </source>
</evidence>
<dbReference type="GO" id="GO:0062054">
    <property type="term" value="F:fluoride channel activity"/>
    <property type="evidence" value="ECO:0007669"/>
    <property type="project" value="UniProtKB-UniRule"/>
</dbReference>
<feature type="binding site" evidence="12">
    <location>
        <position position="81"/>
    </location>
    <ligand>
        <name>Na(+)</name>
        <dbReference type="ChEBI" id="CHEBI:29101"/>
        <note>structural</note>
    </ligand>
</feature>
<dbReference type="HAMAP" id="MF_00454">
    <property type="entry name" value="FluC"/>
    <property type="match status" value="1"/>
</dbReference>
<keyword evidence="12" id="KW-0813">Transport</keyword>
<dbReference type="GO" id="GO:0005886">
    <property type="term" value="C:plasma membrane"/>
    <property type="evidence" value="ECO:0007669"/>
    <property type="project" value="UniProtKB-SubCell"/>
</dbReference>
<evidence type="ECO:0000313" key="14">
    <source>
        <dbReference type="Proteomes" id="UP000000647"/>
    </source>
</evidence>
<dbReference type="Pfam" id="PF02537">
    <property type="entry name" value="CRCB"/>
    <property type="match status" value="1"/>
</dbReference>
<keyword evidence="14" id="KW-1185">Reference proteome</keyword>
<dbReference type="EMBL" id="CP000544">
    <property type="protein sequence ID" value="ABM62678.1"/>
    <property type="molecule type" value="Genomic_DNA"/>
</dbReference>
<evidence type="ECO:0000256" key="2">
    <source>
        <dbReference type="ARBA" id="ARBA00022475"/>
    </source>
</evidence>
<sequence length="129" mass="13392">MRITLWVAAGSALGGVSRYGVDGVMVAAGWVAFPWGTLLVNTIGSLLIGIVAAWAASDPGERALPVHWRQFAVNGFCGGFTTFSIFNLETLALLERAPAWAGANVLATTVLCLGAVAIGYAVTQRRLGG</sequence>
<evidence type="ECO:0000256" key="3">
    <source>
        <dbReference type="ARBA" id="ARBA00022519"/>
    </source>
</evidence>
<dbReference type="GO" id="GO:0140114">
    <property type="term" value="P:cellular detoxification of fluoride"/>
    <property type="evidence" value="ECO:0007669"/>
    <property type="project" value="UniProtKB-UniRule"/>
</dbReference>
<evidence type="ECO:0000256" key="1">
    <source>
        <dbReference type="ARBA" id="ARBA00004651"/>
    </source>
</evidence>